<evidence type="ECO:0000313" key="1">
    <source>
        <dbReference type="EMBL" id="KAL3626836.1"/>
    </source>
</evidence>
<evidence type="ECO:0000313" key="2">
    <source>
        <dbReference type="Proteomes" id="UP001632038"/>
    </source>
</evidence>
<sequence length="140" mass="15662">MESDPFYEATKVMMELGGAYDDTCTNCCYSSLPCEVVGNKWLALSNLYSATGNFANTQGKRSVTLKKMEQKSIIVRIVIGRSFRACACLQAMYKDDLISAKFGLDNTKNTKEIKKRLLINYLYPVVMAISRSKFVVITNG</sequence>
<accession>A0ABD3CBX3</accession>
<gene>
    <name evidence="1" type="ORF">CASFOL_029315</name>
</gene>
<evidence type="ECO:0008006" key="3">
    <source>
        <dbReference type="Google" id="ProtNLM"/>
    </source>
</evidence>
<dbReference type="AlphaFoldDB" id="A0ABD3CBX3"/>
<keyword evidence="2" id="KW-1185">Reference proteome</keyword>
<proteinExistence type="predicted"/>
<organism evidence="1 2">
    <name type="scientific">Castilleja foliolosa</name>
    <dbReference type="NCBI Taxonomy" id="1961234"/>
    <lineage>
        <taxon>Eukaryota</taxon>
        <taxon>Viridiplantae</taxon>
        <taxon>Streptophyta</taxon>
        <taxon>Embryophyta</taxon>
        <taxon>Tracheophyta</taxon>
        <taxon>Spermatophyta</taxon>
        <taxon>Magnoliopsida</taxon>
        <taxon>eudicotyledons</taxon>
        <taxon>Gunneridae</taxon>
        <taxon>Pentapetalae</taxon>
        <taxon>asterids</taxon>
        <taxon>lamiids</taxon>
        <taxon>Lamiales</taxon>
        <taxon>Orobanchaceae</taxon>
        <taxon>Pedicularideae</taxon>
        <taxon>Castillejinae</taxon>
        <taxon>Castilleja</taxon>
    </lineage>
</organism>
<reference evidence="2" key="1">
    <citation type="journal article" date="2024" name="IScience">
        <title>Strigolactones Initiate the Formation of Haustorium-like Structures in Castilleja.</title>
        <authorList>
            <person name="Buerger M."/>
            <person name="Peterson D."/>
            <person name="Chory J."/>
        </authorList>
    </citation>
    <scope>NUCLEOTIDE SEQUENCE [LARGE SCALE GENOMIC DNA]</scope>
</reference>
<comment type="caution">
    <text evidence="1">The sequence shown here is derived from an EMBL/GenBank/DDBJ whole genome shotgun (WGS) entry which is preliminary data.</text>
</comment>
<protein>
    <recommendedName>
        <fullName evidence="3">Pentatricopeptide repeat-containing protein</fullName>
    </recommendedName>
</protein>
<dbReference type="EMBL" id="JAVIJP010000043">
    <property type="protein sequence ID" value="KAL3626836.1"/>
    <property type="molecule type" value="Genomic_DNA"/>
</dbReference>
<dbReference type="Proteomes" id="UP001632038">
    <property type="component" value="Unassembled WGS sequence"/>
</dbReference>
<name>A0ABD3CBX3_9LAMI</name>